<evidence type="ECO:0000313" key="1">
    <source>
        <dbReference type="EMBL" id="KAI8562955.1"/>
    </source>
</evidence>
<keyword evidence="2" id="KW-1185">Reference proteome</keyword>
<protein>
    <submittedName>
        <fullName evidence="1">Uncharacterized protein</fullName>
    </submittedName>
</protein>
<comment type="caution">
    <text evidence="1">The sequence shown here is derived from an EMBL/GenBank/DDBJ whole genome shotgun (WGS) entry which is preliminary data.</text>
</comment>
<dbReference type="Proteomes" id="UP001062846">
    <property type="component" value="Chromosome 3"/>
</dbReference>
<organism evidence="1 2">
    <name type="scientific">Rhododendron molle</name>
    <name type="common">Chinese azalea</name>
    <name type="synonym">Azalea mollis</name>
    <dbReference type="NCBI Taxonomy" id="49168"/>
    <lineage>
        <taxon>Eukaryota</taxon>
        <taxon>Viridiplantae</taxon>
        <taxon>Streptophyta</taxon>
        <taxon>Embryophyta</taxon>
        <taxon>Tracheophyta</taxon>
        <taxon>Spermatophyta</taxon>
        <taxon>Magnoliopsida</taxon>
        <taxon>eudicotyledons</taxon>
        <taxon>Gunneridae</taxon>
        <taxon>Pentapetalae</taxon>
        <taxon>asterids</taxon>
        <taxon>Ericales</taxon>
        <taxon>Ericaceae</taxon>
        <taxon>Ericoideae</taxon>
        <taxon>Rhodoreae</taxon>
        <taxon>Rhododendron</taxon>
    </lineage>
</organism>
<sequence>MYRLPPQFKCVPDTFSFHSKSHLHSPTLLSTKRWHIYFRTPCILSRTSPHTSTATTVLDMEKLQLTSLEAHSNLAATDIPCTCVGAIGSPTETTFGVVLAKETLLTGEEAITHATAAEAVSLAKAAANVSEDSRMMFGHYSSSKLDGRPAIIPSEPDKTQLAEIGLVGVEVGSTLAKNGLGEDCYPSKEADDLEQILNGVAVRSRSQTERTGRREKVAQKAGAKDTCVKSVFTTPKRRTTLLQGDYYNPLGFLDGVTRRSRFLTRAEEHNLSEGVKDLLKIEKLREELDDGATFAEWAAAAGIDEKTLSCRLAHGIRCKDKIIRSFLWLVGSIAKTYHRPGRNLGELIWAGCQGIIRTTKRFDPGKGRFATYATWWIKLEIRKFVREQSSSSRLPVHLVESLRKVKAARNRFYSKNGRPPSKAQVAEETRLSMKSLQFLLLLPAERISVDQKWLNDTYQGGPSPLYRDWDCEEEEDPLDDCTPEEAVRRRCLKMELEKELDTLTPREKQVIKWRFGMDSERSMTLQAIGDIMDNRTSVCMLHAKHIVSVNDRSGFDAYEEASSTILGDAPFGLTVPVLLQDSSDRSEPNATLVADLGLQNRKAACAVPFVLFFFPVAAFS</sequence>
<proteinExistence type="predicted"/>
<gene>
    <name evidence="1" type="ORF">RHMOL_Rhmol03G0076000</name>
</gene>
<name>A0ACC0PBE0_RHOML</name>
<reference evidence="1" key="1">
    <citation type="submission" date="2022-02" db="EMBL/GenBank/DDBJ databases">
        <title>Plant Genome Project.</title>
        <authorList>
            <person name="Zhang R.-G."/>
        </authorList>
    </citation>
    <scope>NUCLEOTIDE SEQUENCE</scope>
    <source>
        <strain evidence="1">AT1</strain>
    </source>
</reference>
<evidence type="ECO:0000313" key="2">
    <source>
        <dbReference type="Proteomes" id="UP001062846"/>
    </source>
</evidence>
<dbReference type="EMBL" id="CM046390">
    <property type="protein sequence ID" value="KAI8562955.1"/>
    <property type="molecule type" value="Genomic_DNA"/>
</dbReference>
<accession>A0ACC0PBE0</accession>